<feature type="transmembrane region" description="Helical" evidence="1">
    <location>
        <begin position="154"/>
        <end position="179"/>
    </location>
</feature>
<dbReference type="InParanoid" id="A0A067N7B0"/>
<sequence length="272" mass="29035">MSSGSLIIDNADTQVHYSPGWKANGSPNEYKHTTSNTETQGASFTFNFVGTSVAVYGTLNDITFPNTTYVLDGGNPYPFFGQPAPLVQYQQIFYSSPVLPYGEHTLVGTCTDEGANVILDYLVVEMPLNSATNASSPTPTPTTAVPANPQPTSLTIAIVGGVLGGLLLLMTILALYLCWQVNGSPNEYKGTTSNTARKGESFTIKFVGTSVAVYGTVAAGTPPNSTYTLDGGDPFPFFAQRSTSIRYQQVFYSSPALPFMEHTLVGTCENEN</sequence>
<evidence type="ECO:0000256" key="1">
    <source>
        <dbReference type="SAM" id="Phobius"/>
    </source>
</evidence>
<keyword evidence="1" id="KW-0472">Membrane</keyword>
<keyword evidence="1" id="KW-1133">Transmembrane helix</keyword>
<feature type="non-terminal residue" evidence="2">
    <location>
        <position position="272"/>
    </location>
</feature>
<gene>
    <name evidence="2" type="ORF">PLEOSDRAFT_1048347</name>
</gene>
<evidence type="ECO:0000313" key="2">
    <source>
        <dbReference type="EMBL" id="KDQ23739.1"/>
    </source>
</evidence>
<evidence type="ECO:0000313" key="3">
    <source>
        <dbReference type="Proteomes" id="UP000027073"/>
    </source>
</evidence>
<name>A0A067N7B0_PLEO1</name>
<organism evidence="2 3">
    <name type="scientific">Pleurotus ostreatus (strain PC15)</name>
    <name type="common">Oyster mushroom</name>
    <dbReference type="NCBI Taxonomy" id="1137138"/>
    <lineage>
        <taxon>Eukaryota</taxon>
        <taxon>Fungi</taxon>
        <taxon>Dikarya</taxon>
        <taxon>Basidiomycota</taxon>
        <taxon>Agaricomycotina</taxon>
        <taxon>Agaricomycetes</taxon>
        <taxon>Agaricomycetidae</taxon>
        <taxon>Agaricales</taxon>
        <taxon>Pleurotineae</taxon>
        <taxon>Pleurotaceae</taxon>
        <taxon>Pleurotus</taxon>
    </lineage>
</organism>
<keyword evidence="1" id="KW-0812">Transmembrane</keyword>
<accession>A0A067N7B0</accession>
<dbReference type="EMBL" id="KL198012">
    <property type="protein sequence ID" value="KDQ23739.1"/>
    <property type="molecule type" value="Genomic_DNA"/>
</dbReference>
<proteinExistence type="predicted"/>
<protein>
    <submittedName>
        <fullName evidence="2">Uncharacterized protein</fullName>
    </submittedName>
</protein>
<dbReference type="Proteomes" id="UP000027073">
    <property type="component" value="Unassembled WGS sequence"/>
</dbReference>
<dbReference type="HOGENOM" id="CLU_1182645_0_0_1"/>
<dbReference type="OrthoDB" id="3265734at2759"/>
<reference evidence="3" key="1">
    <citation type="journal article" date="2014" name="Proc. Natl. Acad. Sci. U.S.A.">
        <title>Extensive sampling of basidiomycete genomes demonstrates inadequacy of the white-rot/brown-rot paradigm for wood decay fungi.</title>
        <authorList>
            <person name="Riley R."/>
            <person name="Salamov A.A."/>
            <person name="Brown D.W."/>
            <person name="Nagy L.G."/>
            <person name="Floudas D."/>
            <person name="Held B.W."/>
            <person name="Levasseur A."/>
            <person name="Lombard V."/>
            <person name="Morin E."/>
            <person name="Otillar R."/>
            <person name="Lindquist E.A."/>
            <person name="Sun H."/>
            <person name="LaButti K.M."/>
            <person name="Schmutz J."/>
            <person name="Jabbour D."/>
            <person name="Luo H."/>
            <person name="Baker S.E."/>
            <person name="Pisabarro A.G."/>
            <person name="Walton J.D."/>
            <person name="Blanchette R.A."/>
            <person name="Henrissat B."/>
            <person name="Martin F."/>
            <person name="Cullen D."/>
            <person name="Hibbett D.S."/>
            <person name="Grigoriev I.V."/>
        </authorList>
    </citation>
    <scope>NUCLEOTIDE SEQUENCE [LARGE SCALE GENOMIC DNA]</scope>
    <source>
        <strain evidence="3">PC15</strain>
    </source>
</reference>
<dbReference type="AlphaFoldDB" id="A0A067N7B0"/>
<dbReference type="VEuPathDB" id="FungiDB:PLEOSDRAFT_1048347"/>
<dbReference type="Gene3D" id="2.60.120.260">
    <property type="entry name" value="Galactose-binding domain-like"/>
    <property type="match status" value="2"/>
</dbReference>